<keyword evidence="7" id="KW-0325">Glycoprotein</keyword>
<dbReference type="SUPFAM" id="SSF57196">
    <property type="entry name" value="EGF/Laminin"/>
    <property type="match status" value="1"/>
</dbReference>
<keyword evidence="8 11" id="KW-0424">Laminin EGF-like domain</keyword>
<evidence type="ECO:0000256" key="5">
    <source>
        <dbReference type="ARBA" id="ARBA00022737"/>
    </source>
</evidence>
<keyword evidence="3" id="KW-0964">Secreted</keyword>
<dbReference type="Pfam" id="PF01759">
    <property type="entry name" value="NTR"/>
    <property type="match status" value="1"/>
</dbReference>
<evidence type="ECO:0000256" key="10">
    <source>
        <dbReference type="ARBA" id="ARBA00064058"/>
    </source>
</evidence>
<evidence type="ECO:0000256" key="9">
    <source>
        <dbReference type="ARBA" id="ARBA00053787"/>
    </source>
</evidence>
<feature type="region of interest" description="Disordered" evidence="12">
    <location>
        <begin position="229"/>
        <end position="268"/>
    </location>
</feature>
<feature type="disulfide bond" evidence="11">
    <location>
        <begin position="122"/>
        <end position="139"/>
    </location>
</feature>
<evidence type="ECO:0000256" key="11">
    <source>
        <dbReference type="PROSITE-ProRule" id="PRU00460"/>
    </source>
</evidence>
<comment type="subunit">
    <text evidence="10">Binds to its receptors; DCC, UNC5A, UNC5B, UNC5C and probably UNC5D. Binds to its receptor; DSCAM. Interacts with APP.</text>
</comment>
<dbReference type="Pfam" id="PF00053">
    <property type="entry name" value="EGF_laminin"/>
    <property type="match status" value="2"/>
</dbReference>
<evidence type="ECO:0000256" key="8">
    <source>
        <dbReference type="ARBA" id="ARBA00023292"/>
    </source>
</evidence>
<dbReference type="Proteomes" id="UP000710432">
    <property type="component" value="Unassembled WGS sequence"/>
</dbReference>
<proteinExistence type="predicted"/>
<comment type="subcellular location">
    <subcellularLocation>
        <location evidence="1">Secreted</location>
    </subcellularLocation>
</comment>
<keyword evidence="5" id="KW-0677">Repeat</keyword>
<dbReference type="GO" id="GO:0016358">
    <property type="term" value="P:dendrite development"/>
    <property type="evidence" value="ECO:0007669"/>
    <property type="project" value="TreeGrafter"/>
</dbReference>
<evidence type="ECO:0000256" key="7">
    <source>
        <dbReference type="ARBA" id="ARBA00023180"/>
    </source>
</evidence>
<dbReference type="PANTHER" id="PTHR10574">
    <property type="entry name" value="NETRIN/LAMININ-RELATED"/>
    <property type="match status" value="1"/>
</dbReference>
<evidence type="ECO:0000256" key="6">
    <source>
        <dbReference type="ARBA" id="ARBA00023157"/>
    </source>
</evidence>
<evidence type="ECO:0000256" key="4">
    <source>
        <dbReference type="ARBA" id="ARBA00022729"/>
    </source>
</evidence>
<dbReference type="GO" id="GO:0045773">
    <property type="term" value="P:positive regulation of axon extension"/>
    <property type="evidence" value="ECO:0007669"/>
    <property type="project" value="UniProtKB-ARBA"/>
</dbReference>
<keyword evidence="6 11" id="KW-1015">Disulfide bond</keyword>
<dbReference type="GO" id="GO:0009887">
    <property type="term" value="P:animal organ morphogenesis"/>
    <property type="evidence" value="ECO:0007669"/>
    <property type="project" value="TreeGrafter"/>
</dbReference>
<dbReference type="EMBL" id="JAATJU010022200">
    <property type="protein sequence ID" value="KAH0511341.1"/>
    <property type="molecule type" value="Genomic_DNA"/>
</dbReference>
<dbReference type="CDD" id="cd03579">
    <property type="entry name" value="NTR_netrin-1_like"/>
    <property type="match status" value="1"/>
</dbReference>
<dbReference type="InterPro" id="IPR018933">
    <property type="entry name" value="Netrin_module_non-TIMP"/>
</dbReference>
<protein>
    <recommendedName>
        <fullName evidence="2">Netrin-1</fullName>
    </recommendedName>
</protein>
<dbReference type="InterPro" id="IPR001134">
    <property type="entry name" value="Netrin_domain"/>
</dbReference>
<dbReference type="GO" id="GO:0009888">
    <property type="term" value="P:tissue development"/>
    <property type="evidence" value="ECO:0007669"/>
    <property type="project" value="TreeGrafter"/>
</dbReference>
<feature type="disulfide bond" evidence="11">
    <location>
        <begin position="120"/>
        <end position="132"/>
    </location>
</feature>
<dbReference type="FunFam" id="2.40.50.120:FF:000001">
    <property type="entry name" value="Netrin 1"/>
    <property type="match status" value="1"/>
</dbReference>
<evidence type="ECO:0000256" key="1">
    <source>
        <dbReference type="ARBA" id="ARBA00004613"/>
    </source>
</evidence>
<evidence type="ECO:0000256" key="12">
    <source>
        <dbReference type="SAM" id="MobiDB-lite"/>
    </source>
</evidence>
<dbReference type="PANTHER" id="PTHR10574:SF365">
    <property type="entry name" value="NETRIN-A-RELATED"/>
    <property type="match status" value="1"/>
</dbReference>
<feature type="compositionally biased region" description="Basic and acidic residues" evidence="12">
    <location>
        <begin position="244"/>
        <end position="253"/>
    </location>
</feature>
<dbReference type="PROSITE" id="PS50027">
    <property type="entry name" value="EGF_LAM_2"/>
    <property type="match status" value="1"/>
</dbReference>
<dbReference type="PROSITE" id="PS50189">
    <property type="entry name" value="NTR"/>
    <property type="match status" value="1"/>
</dbReference>
<feature type="disulfide bond" evidence="11">
    <location>
        <begin position="153"/>
        <end position="167"/>
    </location>
</feature>
<dbReference type="SUPFAM" id="SSF50242">
    <property type="entry name" value="TIMP-like"/>
    <property type="match status" value="1"/>
</dbReference>
<feature type="disulfide bond" evidence="11">
    <location>
        <begin position="141"/>
        <end position="150"/>
    </location>
</feature>
<feature type="domain" description="NTR" evidence="14">
    <location>
        <begin position="170"/>
        <end position="395"/>
    </location>
</feature>
<dbReference type="InterPro" id="IPR050440">
    <property type="entry name" value="Laminin/Netrin_ECM"/>
</dbReference>
<dbReference type="SMART" id="SM00643">
    <property type="entry name" value="C345C"/>
    <property type="match status" value="1"/>
</dbReference>
<name>A0A8J6KV34_MICOH</name>
<sequence length="398" mass="44506">MLGASAKQELEVNLEVTLKSHLLDDNTAAALKKGRHRGQEYLLALDKEGYPHTWHACNCNLHARRCRFNMELYKLSGRKSGGVCLNCRHNTAGRHCHYCKEGFYRDMGKPITHRKACKACDCHPVGAAGKTCNQTTGQCPCKDGVTGITCNRCAKGYQQSRSPIAPCINCDSYCKASKGKLKMNMKKYCRKDYVESLWSFLIKAAASSRSEVTAALVCATRLPERTLPKRTEQDLDQAAWTQEGSREAPKDLDGESPGATGTKVGGDKPGFSGAMKPLLLFLKRAQYISAVQIHILKADKAGDWWKFTVNIISVYKQGTSRIRRGDQSLWIRSRDIACKCPKIKPLKKYLLLGNAEDSPDQSGIVADKSSLVIQWRDTWARRLRKFQQREKKGKCKKA</sequence>
<comment type="function">
    <text evidence="9">Netrins control guidance of CNS commissural axons and peripheral motor axons. Its association with either DCC or some UNC5 receptors will lead to axon attraction or repulsion, respectively. Binding to UNC5C might cause dissociation of UNC5C from polymerized TUBB3 in microtubules and thereby lead to increased microtubule dynamics and axon repulsion. Involved in dorsal root ganglion axon projection towards the spinal cord. It also serves as a survival factor via its association with its receptors which prevent the initiation of apoptosis. Involved in colorectal tumorigenesis by regulating apoptosis.</text>
</comment>
<feature type="domain" description="Laminin EGF-like" evidence="13">
    <location>
        <begin position="120"/>
        <end position="169"/>
    </location>
</feature>
<dbReference type="SMART" id="SM00180">
    <property type="entry name" value="EGF_Lam"/>
    <property type="match status" value="2"/>
</dbReference>
<organism evidence="15 16">
    <name type="scientific">Microtus ochrogaster</name>
    <name type="common">Prairie vole</name>
    <dbReference type="NCBI Taxonomy" id="79684"/>
    <lineage>
        <taxon>Eukaryota</taxon>
        <taxon>Metazoa</taxon>
        <taxon>Chordata</taxon>
        <taxon>Craniata</taxon>
        <taxon>Vertebrata</taxon>
        <taxon>Euteleostomi</taxon>
        <taxon>Mammalia</taxon>
        <taxon>Eutheria</taxon>
        <taxon>Euarchontoglires</taxon>
        <taxon>Glires</taxon>
        <taxon>Rodentia</taxon>
        <taxon>Myomorpha</taxon>
        <taxon>Muroidea</taxon>
        <taxon>Cricetidae</taxon>
        <taxon>Arvicolinae</taxon>
        <taxon>Microtus</taxon>
    </lineage>
</organism>
<dbReference type="GO" id="GO:0008045">
    <property type="term" value="P:motor neuron axon guidance"/>
    <property type="evidence" value="ECO:0007669"/>
    <property type="project" value="TreeGrafter"/>
</dbReference>
<keyword evidence="4" id="KW-0732">Signal</keyword>
<dbReference type="CDD" id="cd00055">
    <property type="entry name" value="EGF_Lam"/>
    <property type="match status" value="2"/>
</dbReference>
<evidence type="ECO:0000256" key="2">
    <source>
        <dbReference type="ARBA" id="ARBA00015919"/>
    </source>
</evidence>
<dbReference type="FunFam" id="2.10.25.10:FF:000048">
    <property type="entry name" value="Netrin 3"/>
    <property type="match status" value="1"/>
</dbReference>
<evidence type="ECO:0000256" key="3">
    <source>
        <dbReference type="ARBA" id="ARBA00022525"/>
    </source>
</evidence>
<evidence type="ECO:0000313" key="15">
    <source>
        <dbReference type="EMBL" id="KAH0511341.1"/>
    </source>
</evidence>
<dbReference type="InterPro" id="IPR008993">
    <property type="entry name" value="TIMP-like_OB-fold"/>
</dbReference>
<reference evidence="15" key="1">
    <citation type="submission" date="2020-03" db="EMBL/GenBank/DDBJ databases">
        <title>Studies in the Genomics of Life Span.</title>
        <authorList>
            <person name="Glass D."/>
        </authorList>
    </citation>
    <scope>NUCLEOTIDE SEQUENCE</scope>
    <source>
        <strain evidence="15">LTLLF</strain>
        <tissue evidence="15">Muscle</tissue>
    </source>
</reference>
<evidence type="ECO:0000259" key="14">
    <source>
        <dbReference type="PROSITE" id="PS50189"/>
    </source>
</evidence>
<dbReference type="Gene3D" id="2.40.50.120">
    <property type="match status" value="1"/>
</dbReference>
<dbReference type="GO" id="GO:0005604">
    <property type="term" value="C:basement membrane"/>
    <property type="evidence" value="ECO:0007669"/>
    <property type="project" value="TreeGrafter"/>
</dbReference>
<evidence type="ECO:0000313" key="16">
    <source>
        <dbReference type="Proteomes" id="UP000710432"/>
    </source>
</evidence>
<dbReference type="PROSITE" id="PS01248">
    <property type="entry name" value="EGF_LAM_1"/>
    <property type="match status" value="1"/>
</dbReference>
<dbReference type="AlphaFoldDB" id="A0A8J6KV34"/>
<accession>A0A8J6KV34</accession>
<evidence type="ECO:0000259" key="13">
    <source>
        <dbReference type="PROSITE" id="PS50027"/>
    </source>
</evidence>
<comment type="caution">
    <text evidence="15">The sequence shown here is derived from an EMBL/GenBank/DDBJ whole genome shotgun (WGS) entry which is preliminary data.</text>
</comment>
<dbReference type="Gene3D" id="2.10.25.10">
    <property type="entry name" value="Laminin"/>
    <property type="match status" value="2"/>
</dbReference>
<dbReference type="FunFam" id="2.10.25.10:FF:000081">
    <property type="entry name" value="Netrin 1"/>
    <property type="match status" value="1"/>
</dbReference>
<dbReference type="GO" id="GO:0005576">
    <property type="term" value="C:extracellular region"/>
    <property type="evidence" value="ECO:0007669"/>
    <property type="project" value="UniProtKB-SubCell"/>
</dbReference>
<dbReference type="InterPro" id="IPR002049">
    <property type="entry name" value="LE_dom"/>
</dbReference>
<gene>
    <name evidence="15" type="ORF">LTLLF_147720</name>
</gene>